<evidence type="ECO:0000256" key="1">
    <source>
        <dbReference type="SAM" id="Phobius"/>
    </source>
</evidence>
<protein>
    <submittedName>
        <fullName evidence="2">Uncharacterized protein</fullName>
    </submittedName>
</protein>
<proteinExistence type="predicted"/>
<dbReference type="Proteomes" id="UP000324091">
    <property type="component" value="Chromosome 9"/>
</dbReference>
<evidence type="ECO:0000313" key="2">
    <source>
        <dbReference type="EMBL" id="TWW55531.1"/>
    </source>
</evidence>
<keyword evidence="1" id="KW-0812">Transmembrane</keyword>
<name>A0A5C6MMY8_9TELE</name>
<evidence type="ECO:0000313" key="3">
    <source>
        <dbReference type="Proteomes" id="UP000324091"/>
    </source>
</evidence>
<organism evidence="2 3">
    <name type="scientific">Takifugu flavidus</name>
    <name type="common">sansaifugu</name>
    <dbReference type="NCBI Taxonomy" id="433684"/>
    <lineage>
        <taxon>Eukaryota</taxon>
        <taxon>Metazoa</taxon>
        <taxon>Chordata</taxon>
        <taxon>Craniata</taxon>
        <taxon>Vertebrata</taxon>
        <taxon>Euteleostomi</taxon>
        <taxon>Actinopterygii</taxon>
        <taxon>Neopterygii</taxon>
        <taxon>Teleostei</taxon>
        <taxon>Neoteleostei</taxon>
        <taxon>Acanthomorphata</taxon>
        <taxon>Eupercaria</taxon>
        <taxon>Tetraodontiformes</taxon>
        <taxon>Tetradontoidea</taxon>
        <taxon>Tetraodontidae</taxon>
        <taxon>Takifugu</taxon>
    </lineage>
</organism>
<dbReference type="EMBL" id="RHFK02000022">
    <property type="protein sequence ID" value="TWW55531.1"/>
    <property type="molecule type" value="Genomic_DNA"/>
</dbReference>
<keyword evidence="1" id="KW-0472">Membrane</keyword>
<accession>A0A5C6MMY8</accession>
<keyword evidence="3" id="KW-1185">Reference proteome</keyword>
<comment type="caution">
    <text evidence="2">The sequence shown here is derived from an EMBL/GenBank/DDBJ whole genome shotgun (WGS) entry which is preliminary data.</text>
</comment>
<reference evidence="2 3" key="1">
    <citation type="submission" date="2019-04" db="EMBL/GenBank/DDBJ databases">
        <title>Chromosome genome assembly for Takifugu flavidus.</title>
        <authorList>
            <person name="Xiao S."/>
        </authorList>
    </citation>
    <scope>NUCLEOTIDE SEQUENCE [LARGE SCALE GENOMIC DNA]</scope>
    <source>
        <strain evidence="2">HTHZ2018</strain>
        <tissue evidence="2">Muscle</tissue>
    </source>
</reference>
<gene>
    <name evidence="2" type="ORF">D4764_09G0005800</name>
</gene>
<dbReference type="AlphaFoldDB" id="A0A5C6MMY8"/>
<feature type="transmembrane region" description="Helical" evidence="1">
    <location>
        <begin position="107"/>
        <end position="128"/>
    </location>
</feature>
<keyword evidence="1" id="KW-1133">Transmembrane helix</keyword>
<sequence length="163" mass="18248">MSLPLPVSHGNLIFIPTQNPKTTSLDESDPGPYYGPVQLIREGKITDSDLRYKGLISFRVDGSKKEVVIVSLTTGHSGVYEIRDKDGNLVSYTVLKVGEKQDKWKSFYNSISASSGVIVAMTGFILFVKRYPASTIAQLRARFRRRRKPVVNPPRVNIHVRIS</sequence>